<evidence type="ECO:0000256" key="4">
    <source>
        <dbReference type="ARBA" id="ARBA00022723"/>
    </source>
</evidence>
<protein>
    <recommendedName>
        <fullName evidence="3">hydroxymethylglutaryl-CoA lyase</fullName>
        <ecNumber evidence="3">4.1.3.4</ecNumber>
    </recommendedName>
</protein>
<evidence type="ECO:0000256" key="3">
    <source>
        <dbReference type="ARBA" id="ARBA00012910"/>
    </source>
</evidence>
<comment type="catalytic activity">
    <reaction evidence="6">
        <text>(3S)-3-hydroxy-3-methylglutaryl-CoA = acetoacetate + acetyl-CoA</text>
        <dbReference type="Rhea" id="RHEA:24404"/>
        <dbReference type="ChEBI" id="CHEBI:13705"/>
        <dbReference type="ChEBI" id="CHEBI:43074"/>
        <dbReference type="ChEBI" id="CHEBI:57288"/>
        <dbReference type="EC" id="4.1.3.4"/>
    </reaction>
</comment>
<organism evidence="8 9">
    <name type="scientific">Hibiscus sabdariffa</name>
    <name type="common">roselle</name>
    <dbReference type="NCBI Taxonomy" id="183260"/>
    <lineage>
        <taxon>Eukaryota</taxon>
        <taxon>Viridiplantae</taxon>
        <taxon>Streptophyta</taxon>
        <taxon>Embryophyta</taxon>
        <taxon>Tracheophyta</taxon>
        <taxon>Spermatophyta</taxon>
        <taxon>Magnoliopsida</taxon>
        <taxon>eudicotyledons</taxon>
        <taxon>Gunneridae</taxon>
        <taxon>Pentapetalae</taxon>
        <taxon>rosids</taxon>
        <taxon>malvids</taxon>
        <taxon>Malvales</taxon>
        <taxon>Malvaceae</taxon>
        <taxon>Malvoideae</taxon>
        <taxon>Hibiscus</taxon>
    </lineage>
</organism>
<dbReference type="EC" id="4.1.3.4" evidence="3"/>
<dbReference type="CDD" id="cd07938">
    <property type="entry name" value="DRE_TIM_HMGL"/>
    <property type="match status" value="1"/>
</dbReference>
<dbReference type="SUPFAM" id="SSF51569">
    <property type="entry name" value="Aldolase"/>
    <property type="match status" value="1"/>
</dbReference>
<accession>A0ABR2T531</accession>
<dbReference type="PROSITE" id="PS01062">
    <property type="entry name" value="HMG_COA_LYASE"/>
    <property type="match status" value="1"/>
</dbReference>
<keyword evidence="9" id="KW-1185">Reference proteome</keyword>
<proteinExistence type="inferred from homology"/>
<name>A0ABR2T531_9ROSI</name>
<dbReference type="NCBIfam" id="NF004283">
    <property type="entry name" value="PRK05692.1"/>
    <property type="match status" value="1"/>
</dbReference>
<evidence type="ECO:0000259" key="7">
    <source>
        <dbReference type="PROSITE" id="PS50991"/>
    </source>
</evidence>
<comment type="similarity">
    <text evidence="2">Belongs to the HMG-CoA lyase family.</text>
</comment>
<dbReference type="EMBL" id="JBBPBN010000009">
    <property type="protein sequence ID" value="KAK9032613.1"/>
    <property type="molecule type" value="Genomic_DNA"/>
</dbReference>
<reference evidence="8 9" key="1">
    <citation type="journal article" date="2024" name="G3 (Bethesda)">
        <title>Genome assembly of Hibiscus sabdariffa L. provides insights into metabolisms of medicinal natural products.</title>
        <authorList>
            <person name="Kim T."/>
        </authorList>
    </citation>
    <scope>NUCLEOTIDE SEQUENCE [LARGE SCALE GENOMIC DNA]</scope>
    <source>
        <strain evidence="8">TK-2024</strain>
        <tissue evidence="8">Old leaves</tissue>
    </source>
</reference>
<dbReference type="PANTHER" id="PTHR42738:SF7">
    <property type="entry name" value="HYDROXYMETHYLGLUTARYL-COA LYASE"/>
    <property type="match status" value="1"/>
</dbReference>
<dbReference type="Gene3D" id="3.20.20.70">
    <property type="entry name" value="Aldolase class I"/>
    <property type="match status" value="1"/>
</dbReference>
<comment type="caution">
    <text evidence="8">The sequence shown here is derived from an EMBL/GenBank/DDBJ whole genome shotgun (WGS) entry which is preliminary data.</text>
</comment>
<sequence length="496" mass="53949">MSQFEVQIQNNLEYDYECDSERIYLTGTLDGRIVPATGKIATNSIEVEDRILKQSISFWLLFTMSSLEEPLSFDKLPSMSTIDRIQRFSAGACRPKADDMGMGNCWIDGRSCNTSNSCDEDHEEFTGETFPWRRHVRDVSEGEAFNRRATSLSKNRVKLGHVCKSKNWPDQQYSTKRNDRGIRDITNKLLKGIPKFVKIVEVGPRDGLQNEKNIVPTSVKVELIRRLVSSGLPVVEATSFVSPKWVPQLADAKDVMKAVCNLEDARLPVLTPNLKGFEAAVVAGAKEVAVFASASESFSKSNINCSIEESLVRYRAVCLAAKEHSIPVRGYVSCVVGCPVEGSIPPSKVAFVAKELYDMGCFEISLGDTIGVGTPGTVVPMLEAVMAVVPAEKLAVHFHDTYGQSLSNILVSLQMGISIVDSSVAGLGGCPYAKGASGNVATEDVVYMLNGLGVKTNIDLAKLMLAGEFISDHLGRQSGSKTAVALCRVTTESSKI</sequence>
<evidence type="ECO:0000313" key="9">
    <source>
        <dbReference type="Proteomes" id="UP001396334"/>
    </source>
</evidence>
<comment type="pathway">
    <text evidence="1">Metabolic intermediate metabolism; (S)-3-hydroxy-3-methylglutaryl-CoA degradation; acetoacetate from (S)-3-hydroxy-3-methylglutaryl-CoA: step 1/1.</text>
</comment>
<evidence type="ECO:0000313" key="8">
    <source>
        <dbReference type="EMBL" id="KAK9032613.1"/>
    </source>
</evidence>
<dbReference type="InterPro" id="IPR013785">
    <property type="entry name" value="Aldolase_TIM"/>
</dbReference>
<dbReference type="Proteomes" id="UP001396334">
    <property type="component" value="Unassembled WGS sequence"/>
</dbReference>
<dbReference type="InterPro" id="IPR043594">
    <property type="entry name" value="HMGL"/>
</dbReference>
<evidence type="ECO:0000256" key="1">
    <source>
        <dbReference type="ARBA" id="ARBA00005143"/>
    </source>
</evidence>
<gene>
    <name evidence="8" type="ORF">V6N11_056872</name>
</gene>
<dbReference type="Pfam" id="PF00682">
    <property type="entry name" value="HMGL-like"/>
    <property type="match status" value="1"/>
</dbReference>
<evidence type="ECO:0000256" key="2">
    <source>
        <dbReference type="ARBA" id="ARBA00009405"/>
    </source>
</evidence>
<dbReference type="PANTHER" id="PTHR42738">
    <property type="entry name" value="HYDROXYMETHYLGLUTARYL-COA LYASE"/>
    <property type="match status" value="1"/>
</dbReference>
<evidence type="ECO:0000256" key="5">
    <source>
        <dbReference type="ARBA" id="ARBA00023239"/>
    </source>
</evidence>
<evidence type="ECO:0000256" key="6">
    <source>
        <dbReference type="ARBA" id="ARBA00049877"/>
    </source>
</evidence>
<dbReference type="PROSITE" id="PS50991">
    <property type="entry name" value="PYR_CT"/>
    <property type="match status" value="1"/>
</dbReference>
<dbReference type="InterPro" id="IPR000138">
    <property type="entry name" value="HMG_CoA_lyase_AS"/>
</dbReference>
<keyword evidence="5" id="KW-0456">Lyase</keyword>
<feature type="domain" description="Pyruvate carboxyltransferase" evidence="7">
    <location>
        <begin position="197"/>
        <end position="464"/>
    </location>
</feature>
<dbReference type="InterPro" id="IPR000891">
    <property type="entry name" value="PYR_CT"/>
</dbReference>
<keyword evidence="4" id="KW-0479">Metal-binding</keyword>